<protein>
    <submittedName>
        <fullName evidence="2">Uncharacterized protein</fullName>
    </submittedName>
</protein>
<accession>A0A0Q9YWV5</accession>
<proteinExistence type="predicted"/>
<feature type="region of interest" description="Disordered" evidence="1">
    <location>
        <begin position="266"/>
        <end position="300"/>
    </location>
</feature>
<reference evidence="3" key="3">
    <citation type="submission" date="2021-06" db="EMBL/GenBank/DDBJ databases">
        <title>Genomic Description and Analysis of Intracellular Bacteria, Candidatus Berkiella cookevillensis and Candidatus Berkiella aquae.</title>
        <authorList>
            <person name="Kidane D.T."/>
            <person name="Mehari Y.T."/>
            <person name="Rice F.C."/>
            <person name="Arivett B.A."/>
            <person name="Farone A.L."/>
            <person name="Berk S.G."/>
            <person name="Farone M.B."/>
        </authorList>
    </citation>
    <scope>NUCLEOTIDE SEQUENCE</scope>
    <source>
        <strain evidence="3">HT99</strain>
    </source>
</reference>
<evidence type="ECO:0000256" key="1">
    <source>
        <dbReference type="SAM" id="MobiDB-lite"/>
    </source>
</evidence>
<gene>
    <name evidence="3" type="ORF">HT99x_005990</name>
    <name evidence="2" type="ORF">HT99x_01582</name>
</gene>
<name>A0A0Q9YWV5_9GAMM</name>
<reference evidence="3" key="2">
    <citation type="journal article" date="2016" name="Genome Announc.">
        <title>Draft Genome Sequences of Two Novel Amoeba-Resistant Intranuclear Bacteria, 'Candidatus Berkiella cookevillensis' and 'Candidatus Berkiella aquae'.</title>
        <authorList>
            <person name="Mehari Y.T."/>
            <person name="Arivett B.A."/>
            <person name="Farone A.L."/>
            <person name="Gunderson J.H."/>
            <person name="Farone M.B."/>
        </authorList>
    </citation>
    <scope>NUCLEOTIDE SEQUENCE</scope>
    <source>
        <strain evidence="3">HT99</strain>
    </source>
</reference>
<reference evidence="2" key="1">
    <citation type="submission" date="2015-09" db="EMBL/GenBank/DDBJ databases">
        <title>Draft Genome Sequences of Two Novel Amoeba-resistant Intranuclear Bacteria, Candidatus Berkiella cookevillensis and Candidatus Berkiella aquae.</title>
        <authorList>
            <person name="Mehari Y.T."/>
            <person name="Arivett B.A."/>
            <person name="Farone A.L."/>
            <person name="Gunderson J.H."/>
            <person name="Farone M.B."/>
        </authorList>
    </citation>
    <scope>NUCLEOTIDE SEQUENCE [LARGE SCALE GENOMIC DNA]</scope>
    <source>
        <strain evidence="2">HT99</strain>
    </source>
</reference>
<organism evidence="2">
    <name type="scientific">Candidatus Berkiella aquae</name>
    <dbReference type="NCBI Taxonomy" id="295108"/>
    <lineage>
        <taxon>Bacteria</taxon>
        <taxon>Pseudomonadati</taxon>
        <taxon>Pseudomonadota</taxon>
        <taxon>Gammaproteobacteria</taxon>
        <taxon>Candidatus Berkiellales</taxon>
        <taxon>Candidatus Berkiellaceae</taxon>
        <taxon>Candidatus Berkiella</taxon>
    </lineage>
</organism>
<feature type="compositionally biased region" description="Low complexity" evidence="1">
    <location>
        <begin position="285"/>
        <end position="296"/>
    </location>
</feature>
<sequence>MQQVLQNLREIAGLATAKGLTETAQQITAFVAQMNAIPGNISPLMLDVLTRTVNGLRAKIEGADSKSTDQALKAYCQELAQTLLQSYTLTNEVMKEAKKLSEDNQRAKTNQKYVDEKKNEALRNFNQYLRQLRQNNELSLAQLLAFNEHVRKMLKKDFGVKNLPKQQQAQQQPEAGTDNPVNLQGMMSAFQGLTQAATSEDKDRMKNAASSFIGFLISMAIEALANVCKVIAPSISPFIGQMAHFAKGALSQMFNMGIEKASAAQTLTPPSANPEPTKPAKPKTPKTASTTPTAESNPGIGGTLMNAFSQFMGRNKGVTQTEPTAAKTKKPKQKSAHTLTQGLHAAFNHFVNTKKKPKVQTPVVPTKPVVTGGPILGPEPRKPRVSAK</sequence>
<feature type="compositionally biased region" description="Low complexity" evidence="1">
    <location>
        <begin position="359"/>
        <end position="371"/>
    </location>
</feature>
<keyword evidence="4" id="KW-1185">Reference proteome</keyword>
<dbReference type="EMBL" id="LKAJ01000005">
    <property type="protein sequence ID" value="KRG21406.1"/>
    <property type="molecule type" value="Genomic_DNA"/>
</dbReference>
<dbReference type="Proteomes" id="UP000051497">
    <property type="component" value="Unassembled WGS sequence"/>
</dbReference>
<dbReference type="AlphaFoldDB" id="A0A0Q9YWV5"/>
<evidence type="ECO:0000313" key="3">
    <source>
        <dbReference type="EMBL" id="MCS5710974.1"/>
    </source>
</evidence>
<feature type="region of interest" description="Disordered" evidence="1">
    <location>
        <begin position="352"/>
        <end position="388"/>
    </location>
</feature>
<comment type="caution">
    <text evidence="2">The sequence shown here is derived from an EMBL/GenBank/DDBJ whole genome shotgun (WGS) entry which is preliminary data.</text>
</comment>
<dbReference type="EMBL" id="LKAJ02000001">
    <property type="protein sequence ID" value="MCS5710974.1"/>
    <property type="molecule type" value="Genomic_DNA"/>
</dbReference>
<evidence type="ECO:0000313" key="2">
    <source>
        <dbReference type="EMBL" id="KRG21406.1"/>
    </source>
</evidence>
<evidence type="ECO:0000313" key="4">
    <source>
        <dbReference type="Proteomes" id="UP000051497"/>
    </source>
</evidence>
<dbReference type="RefSeq" id="WP_075066209.1">
    <property type="nucleotide sequence ID" value="NZ_LKAJ02000001.1"/>
</dbReference>